<organism evidence="3 4">
    <name type="scientific">Streptoalloteichus tenebrarius (strain ATCC 17920 / DSM 40477 / JCM 4838 / CBS 697.72 / NBRC 16177 / NCIMB 11028 / NRRL B-12390 / A12253. 1 / ISP 5477)</name>
    <name type="common">Streptomyces tenebrarius</name>
    <dbReference type="NCBI Taxonomy" id="1933"/>
    <lineage>
        <taxon>Bacteria</taxon>
        <taxon>Bacillati</taxon>
        <taxon>Actinomycetota</taxon>
        <taxon>Actinomycetes</taxon>
        <taxon>Pseudonocardiales</taxon>
        <taxon>Pseudonocardiaceae</taxon>
        <taxon>Streptoalloteichus</taxon>
    </lineage>
</organism>
<protein>
    <submittedName>
        <fullName evidence="3">Peptidase M60, enhancin and enhancin-like</fullName>
    </submittedName>
</protein>
<accession>A0ABT1HNV8</accession>
<keyword evidence="4" id="KW-1185">Reference proteome</keyword>
<name>A0ABT1HNV8_STRSD</name>
<proteinExistence type="predicted"/>
<feature type="chain" id="PRO_5045759517" evidence="1">
    <location>
        <begin position="33"/>
        <end position="487"/>
    </location>
</feature>
<dbReference type="Pfam" id="PF17291">
    <property type="entry name" value="M60-like_N"/>
    <property type="match status" value="1"/>
</dbReference>
<dbReference type="Gene3D" id="2.60.120.1250">
    <property type="entry name" value="Peptidase M60, enhancin-like domain 1"/>
    <property type="match status" value="1"/>
</dbReference>
<dbReference type="Proteomes" id="UP001205311">
    <property type="component" value="Unassembled WGS sequence"/>
</dbReference>
<dbReference type="PANTHER" id="PTHR15730:SF5">
    <property type="entry name" value="SI:CH211-210B2.2-RELATED"/>
    <property type="match status" value="1"/>
</dbReference>
<dbReference type="Pfam" id="PF13402">
    <property type="entry name" value="Peptidase_M60"/>
    <property type="match status" value="1"/>
</dbReference>
<dbReference type="Gene3D" id="1.10.390.30">
    <property type="entry name" value="Peptidase M60, enhancin-like domain 3"/>
    <property type="match status" value="1"/>
</dbReference>
<dbReference type="PANTHER" id="PTHR15730">
    <property type="entry name" value="EXPERIMENTAL AUTOIMMUNE PROSTATITIS ANTIGEN 2-RELATED"/>
    <property type="match status" value="1"/>
</dbReference>
<reference evidence="3 4" key="1">
    <citation type="submission" date="2022-06" db="EMBL/GenBank/DDBJ databases">
        <title>Genomic Encyclopedia of Archaeal and Bacterial Type Strains, Phase II (KMG-II): from individual species to whole genera.</title>
        <authorList>
            <person name="Goeker M."/>
        </authorList>
    </citation>
    <scope>NUCLEOTIDE SEQUENCE [LARGE SCALE GENOMIC DNA]</scope>
    <source>
        <strain evidence="3 4">DSM 40477</strain>
    </source>
</reference>
<feature type="domain" description="Peptidase M60" evidence="2">
    <location>
        <begin position="82"/>
        <end position="402"/>
    </location>
</feature>
<dbReference type="InterPro" id="IPR042279">
    <property type="entry name" value="Pep_M60_3"/>
</dbReference>
<sequence>MRLSRAGIRPRRRLIVLLISVAGLLLPTTAAAASPGATIAAEHTPLHPAASPPSARTHTLTLPALPSAESELRRLRMSLQRADFQPTGFYLPPNRSLTVTAHPPGVGKGTKLELMVGVPGLVEHDSPEQEPHSARTYALGEGTTTLSDPHGGVLSVRYVTEKGLFDRAIPRVTLRFDEAAEPLPLYVLGQSDEREWRAMIDRTEAPYAQLLSERVIVTARTSTFRAHAETSPGALLATYDEIVGAEEAISGLDGSTPADTPTPLRHSVVEAAQKPGFPYASDKVVSFPPDSARSFLTVEGLREYWGGWHEIGHHHQLSTMDWPAIQEVFVNVHSLAVQRRFLGEGPGPEHGTLQEWENAKAFLEKVRTENLDFNKEPVDDDDYYWYALERLVMFEQLRVAFGDGFYQEIHRAARRQDPEASDLDRQRFFMTAACEISGRDLTDFFTKWGWVKQLDADGGRARMEIANLRLPPPRVDLSRTPVYGATE</sequence>
<dbReference type="InterPro" id="IPR031161">
    <property type="entry name" value="Peptidase_M60_dom"/>
</dbReference>
<evidence type="ECO:0000259" key="2">
    <source>
        <dbReference type="PROSITE" id="PS51723"/>
    </source>
</evidence>
<dbReference type="RefSeq" id="WP_253668158.1">
    <property type="nucleotide sequence ID" value="NZ_JAMTCP010000003.1"/>
</dbReference>
<dbReference type="Gene3D" id="3.40.390.80">
    <property type="entry name" value="Peptidase M60, enhancin-like domain 2"/>
    <property type="match status" value="1"/>
</dbReference>
<feature type="signal peptide" evidence="1">
    <location>
        <begin position="1"/>
        <end position="32"/>
    </location>
</feature>
<keyword evidence="1" id="KW-0732">Signal</keyword>
<evidence type="ECO:0000256" key="1">
    <source>
        <dbReference type="SAM" id="SignalP"/>
    </source>
</evidence>
<evidence type="ECO:0000313" key="4">
    <source>
        <dbReference type="Proteomes" id="UP001205311"/>
    </source>
</evidence>
<comment type="caution">
    <text evidence="3">The sequence shown here is derived from an EMBL/GenBank/DDBJ whole genome shotgun (WGS) entry which is preliminary data.</text>
</comment>
<dbReference type="InterPro" id="IPR035423">
    <property type="entry name" value="M60-like_N"/>
</dbReference>
<gene>
    <name evidence="3" type="ORF">LX15_000876</name>
</gene>
<dbReference type="InterPro" id="IPR051244">
    <property type="entry name" value="TCAF"/>
</dbReference>
<dbReference type="PROSITE" id="PS51723">
    <property type="entry name" value="PEPTIDASE_M60"/>
    <property type="match status" value="1"/>
</dbReference>
<dbReference type="EMBL" id="JAMTCP010000003">
    <property type="protein sequence ID" value="MCP2257191.1"/>
    <property type="molecule type" value="Genomic_DNA"/>
</dbReference>
<dbReference type="SMART" id="SM01276">
    <property type="entry name" value="M60-like"/>
    <property type="match status" value="1"/>
</dbReference>
<evidence type="ECO:0000313" key="3">
    <source>
        <dbReference type="EMBL" id="MCP2257191.1"/>
    </source>
</evidence>